<keyword evidence="5 11" id="KW-0285">Flavoprotein</keyword>
<evidence type="ECO:0000256" key="6">
    <source>
        <dbReference type="ARBA" id="ARBA00022827"/>
    </source>
</evidence>
<keyword evidence="6 11" id="KW-0274">FAD</keyword>
<comment type="subcellular location">
    <subcellularLocation>
        <location evidence="3">Peroxisome</location>
    </subcellularLocation>
</comment>
<keyword evidence="7" id="KW-0276">Fatty acid metabolism</keyword>
<accession>A0AAW2Q4G3</accession>
<keyword evidence="8" id="KW-0560">Oxidoreductase</keyword>
<dbReference type="GO" id="GO:0055088">
    <property type="term" value="P:lipid homeostasis"/>
    <property type="evidence" value="ECO:0007669"/>
    <property type="project" value="TreeGrafter"/>
</dbReference>
<dbReference type="GO" id="GO:0005504">
    <property type="term" value="F:fatty acid binding"/>
    <property type="evidence" value="ECO:0007669"/>
    <property type="project" value="TreeGrafter"/>
</dbReference>
<name>A0AAW2Q4G3_9LAMI</name>
<dbReference type="EMBL" id="JACGWM010000007">
    <property type="protein sequence ID" value="KAL0362416.1"/>
    <property type="molecule type" value="Genomic_DNA"/>
</dbReference>
<dbReference type="SUPFAM" id="SSF47203">
    <property type="entry name" value="Acyl-CoA dehydrogenase C-terminal domain-like"/>
    <property type="match status" value="2"/>
</dbReference>
<comment type="catalytic activity">
    <reaction evidence="1">
        <text>a 2,3-saturated acyl-CoA + O2 = a (2E)-enoyl-CoA + H2O2</text>
        <dbReference type="Rhea" id="RHEA:38959"/>
        <dbReference type="ChEBI" id="CHEBI:15379"/>
        <dbReference type="ChEBI" id="CHEBI:16240"/>
        <dbReference type="ChEBI" id="CHEBI:58856"/>
        <dbReference type="ChEBI" id="CHEBI:65111"/>
        <dbReference type="EC" id="1.3.3.6"/>
    </reaction>
</comment>
<dbReference type="GO" id="GO:0005777">
    <property type="term" value="C:peroxisome"/>
    <property type="evidence" value="ECO:0007669"/>
    <property type="project" value="UniProtKB-SubCell"/>
</dbReference>
<dbReference type="AlphaFoldDB" id="A0AAW2Q4G3"/>
<dbReference type="Pfam" id="PF22924">
    <property type="entry name" value="ACOX_C_alpha1"/>
    <property type="match status" value="1"/>
</dbReference>
<dbReference type="InterPro" id="IPR037069">
    <property type="entry name" value="AcylCoA_DH/ox_N_sf"/>
</dbReference>
<evidence type="ECO:0000256" key="11">
    <source>
        <dbReference type="PIRNR" id="PIRNR000168"/>
    </source>
</evidence>
<feature type="binding site" evidence="13">
    <location>
        <position position="187"/>
    </location>
    <ligand>
        <name>FAD</name>
        <dbReference type="ChEBI" id="CHEBI:57692"/>
    </ligand>
</feature>
<keyword evidence="9" id="KW-0443">Lipid metabolism</keyword>
<gene>
    <name evidence="16" type="ORF">Scaly_1196800</name>
</gene>
<evidence type="ECO:0000256" key="12">
    <source>
        <dbReference type="PIRSR" id="PIRSR000168-1"/>
    </source>
</evidence>
<dbReference type="SUPFAM" id="SSF56645">
    <property type="entry name" value="Acyl-CoA dehydrogenase NM domain-like"/>
    <property type="match status" value="1"/>
</dbReference>
<evidence type="ECO:0000259" key="15">
    <source>
        <dbReference type="Pfam" id="PF22924"/>
    </source>
</evidence>
<feature type="active site" description="Proton acceptor" evidence="12">
    <location>
        <position position="405"/>
    </location>
</feature>
<dbReference type="InterPro" id="IPR055060">
    <property type="entry name" value="ACOX_C_alpha1"/>
</dbReference>
<evidence type="ECO:0000256" key="9">
    <source>
        <dbReference type="ARBA" id="ARBA00023098"/>
    </source>
</evidence>
<sequence>MEKVNFRTQVLTRHLQDNHRVAATAISSSPCLSYTPPEVSEQPSSFDVNSMRKLMDGHNLEDRDWLFNLMIQSKLFNPKLRGGKVFVVPDYNQSMEQQREITMKRIQYLLDHGVFEGWLTRKGFDAEMRKLALLEVIEIFDHSLAIKIGVHFFLWGGAVQFFGTKRHHDRWLSATENYLIKGCFSMTELGHGSNHATHTVVFSQLNIDGKNEGVHAFITQIRDEDGNVCPNIRISDCGHKIGLNGVDNGRIWFDNVRIPRENLLNSVADVSPDGKYLSAIKDPDQISLAIAIRYSLTRRAFSIAPNAPEVLLLDYPSHQRRLLPLLAKTYAMSFAGNYLKQLYVKRTPQLIKTIHVVSSGFKAILTWHNMRTLQECREACGGQGLKTENRIGQLKGEFDVQSTFEGDNNVLMQQVSKALLAEYVAVKRKNKPFKELGLEHMNKSCPIIPSQLTVSTARSAQFQNDIFCLRERDLLNRFAAEVSRYQAQGESKESAFIVSYQLAEDLGRAFTDRAILQTFIEAENNVTDAPLKNVLSLLRSMYVLVTLDEDASFLRYSYLTTENAATVRKEVAKLCSEIRPHALALVSSLGIPDAFLSPIAFDWVAANSWSHFKTSLNPCFLCFPPYYERIMKLNTCVACLKSCKDGGHK</sequence>
<dbReference type="InterPro" id="IPR046373">
    <property type="entry name" value="Acyl-CoA_Oxase/DH_mid-dom_sf"/>
</dbReference>
<dbReference type="GO" id="GO:0033540">
    <property type="term" value="P:fatty acid beta-oxidation using acyl-CoA oxidase"/>
    <property type="evidence" value="ECO:0007669"/>
    <property type="project" value="TreeGrafter"/>
</dbReference>
<evidence type="ECO:0000256" key="8">
    <source>
        <dbReference type="ARBA" id="ARBA00023002"/>
    </source>
</evidence>
<dbReference type="GO" id="GO:0071949">
    <property type="term" value="F:FAD binding"/>
    <property type="evidence" value="ECO:0007669"/>
    <property type="project" value="InterPro"/>
</dbReference>
<dbReference type="InterPro" id="IPR036250">
    <property type="entry name" value="AcylCo_DH-like_C"/>
</dbReference>
<evidence type="ECO:0000313" key="16">
    <source>
        <dbReference type="EMBL" id="KAL0362416.1"/>
    </source>
</evidence>
<evidence type="ECO:0000256" key="7">
    <source>
        <dbReference type="ARBA" id="ARBA00022832"/>
    </source>
</evidence>
<comment type="cofactor">
    <cofactor evidence="2">
        <name>FAD</name>
        <dbReference type="ChEBI" id="CHEBI:57692"/>
    </cofactor>
</comment>
<dbReference type="Gene3D" id="1.10.540.10">
    <property type="entry name" value="Acyl-CoA dehydrogenase/oxidase, N-terminal domain"/>
    <property type="match status" value="1"/>
</dbReference>
<evidence type="ECO:0000256" key="2">
    <source>
        <dbReference type="ARBA" id="ARBA00001974"/>
    </source>
</evidence>
<evidence type="ECO:0000256" key="10">
    <source>
        <dbReference type="ARBA" id="ARBA00023140"/>
    </source>
</evidence>
<dbReference type="Gene3D" id="1.20.140.10">
    <property type="entry name" value="Butyryl-CoA Dehydrogenase, subunit A, domain 3"/>
    <property type="match status" value="2"/>
</dbReference>
<dbReference type="FunFam" id="1.20.140.10:FF:000007">
    <property type="entry name" value="Acyl-coenzyme A oxidase"/>
    <property type="match status" value="1"/>
</dbReference>
<evidence type="ECO:0000256" key="5">
    <source>
        <dbReference type="ARBA" id="ARBA00022630"/>
    </source>
</evidence>
<evidence type="ECO:0000259" key="14">
    <source>
        <dbReference type="Pfam" id="PF01756"/>
    </source>
</evidence>
<protein>
    <recommendedName>
        <fullName evidence="11">Acyl-coenzyme A oxidase</fullName>
    </recommendedName>
</protein>
<keyword evidence="10" id="KW-0576">Peroxisome</keyword>
<evidence type="ECO:0000256" key="1">
    <source>
        <dbReference type="ARBA" id="ARBA00001201"/>
    </source>
</evidence>
<comment type="similarity">
    <text evidence="4 11">Belongs to the acyl-CoA oxidase family.</text>
</comment>
<dbReference type="Pfam" id="PF01756">
    <property type="entry name" value="ACOX"/>
    <property type="match status" value="1"/>
</dbReference>
<feature type="domain" description="Acyl-CoA oxidase C-terminal" evidence="14">
    <location>
        <begin position="467"/>
        <end position="596"/>
    </location>
</feature>
<dbReference type="FunFam" id="1.20.140.10:FF:000010">
    <property type="entry name" value="Acyl-coenzyme A oxidase"/>
    <property type="match status" value="1"/>
</dbReference>
<evidence type="ECO:0000256" key="4">
    <source>
        <dbReference type="ARBA" id="ARBA00006288"/>
    </source>
</evidence>
<evidence type="ECO:0000256" key="3">
    <source>
        <dbReference type="ARBA" id="ARBA00004275"/>
    </source>
</evidence>
<reference evidence="16" key="1">
    <citation type="submission" date="2020-06" db="EMBL/GenBank/DDBJ databases">
        <authorList>
            <person name="Li T."/>
            <person name="Hu X."/>
            <person name="Zhang T."/>
            <person name="Song X."/>
            <person name="Zhang H."/>
            <person name="Dai N."/>
            <person name="Sheng W."/>
            <person name="Hou X."/>
            <person name="Wei L."/>
        </authorList>
    </citation>
    <scope>NUCLEOTIDE SEQUENCE</scope>
    <source>
        <strain evidence="16">KEN8</strain>
        <tissue evidence="16">Leaf</tissue>
    </source>
</reference>
<dbReference type="PANTHER" id="PTHR10909">
    <property type="entry name" value="ELECTRON TRANSPORT OXIDOREDUCTASE"/>
    <property type="match status" value="1"/>
</dbReference>
<comment type="caution">
    <text evidence="16">The sequence shown here is derived from an EMBL/GenBank/DDBJ whole genome shotgun (WGS) entry which is preliminary data.</text>
</comment>
<dbReference type="InterPro" id="IPR009100">
    <property type="entry name" value="AcylCoA_DH/oxidase_NM_dom_sf"/>
</dbReference>
<reference evidence="16" key="2">
    <citation type="journal article" date="2024" name="Plant">
        <title>Genomic evolution and insights into agronomic trait innovations of Sesamum species.</title>
        <authorList>
            <person name="Miao H."/>
            <person name="Wang L."/>
            <person name="Qu L."/>
            <person name="Liu H."/>
            <person name="Sun Y."/>
            <person name="Le M."/>
            <person name="Wang Q."/>
            <person name="Wei S."/>
            <person name="Zheng Y."/>
            <person name="Lin W."/>
            <person name="Duan Y."/>
            <person name="Cao H."/>
            <person name="Xiong S."/>
            <person name="Wang X."/>
            <person name="Wei L."/>
            <person name="Li C."/>
            <person name="Ma Q."/>
            <person name="Ju M."/>
            <person name="Zhao R."/>
            <person name="Li G."/>
            <person name="Mu C."/>
            <person name="Tian Q."/>
            <person name="Mei H."/>
            <person name="Zhang T."/>
            <person name="Gao T."/>
            <person name="Zhang H."/>
        </authorList>
    </citation>
    <scope>NUCLEOTIDE SEQUENCE</scope>
    <source>
        <strain evidence="16">KEN8</strain>
    </source>
</reference>
<dbReference type="PANTHER" id="PTHR10909:SF352">
    <property type="entry name" value="ACYL-COENZYME A OXIDASE-LIKE PROTEIN"/>
    <property type="match status" value="1"/>
</dbReference>
<organism evidence="16">
    <name type="scientific">Sesamum calycinum</name>
    <dbReference type="NCBI Taxonomy" id="2727403"/>
    <lineage>
        <taxon>Eukaryota</taxon>
        <taxon>Viridiplantae</taxon>
        <taxon>Streptophyta</taxon>
        <taxon>Embryophyta</taxon>
        <taxon>Tracheophyta</taxon>
        <taxon>Spermatophyta</taxon>
        <taxon>Magnoliopsida</taxon>
        <taxon>eudicotyledons</taxon>
        <taxon>Gunneridae</taxon>
        <taxon>Pentapetalae</taxon>
        <taxon>asterids</taxon>
        <taxon>lamiids</taxon>
        <taxon>Lamiales</taxon>
        <taxon>Pedaliaceae</taxon>
        <taxon>Sesamum</taxon>
    </lineage>
</organism>
<dbReference type="InterPro" id="IPR012258">
    <property type="entry name" value="Acyl-CoA_oxidase"/>
</dbReference>
<evidence type="ECO:0000256" key="13">
    <source>
        <dbReference type="PIRSR" id="PIRSR000168-2"/>
    </source>
</evidence>
<dbReference type="PIRSF" id="PIRSF000168">
    <property type="entry name" value="Acyl-CoA_oxidase"/>
    <property type="match status" value="1"/>
</dbReference>
<dbReference type="InterPro" id="IPR002655">
    <property type="entry name" value="Acyl-CoA_oxidase_C"/>
</dbReference>
<feature type="domain" description="Acyl-CoA oxidase C-alpha1" evidence="15">
    <location>
        <begin position="288"/>
        <end position="420"/>
    </location>
</feature>
<dbReference type="GO" id="GO:0003997">
    <property type="term" value="F:acyl-CoA oxidase activity"/>
    <property type="evidence" value="ECO:0007669"/>
    <property type="project" value="UniProtKB-EC"/>
</dbReference>
<proteinExistence type="inferred from homology"/>
<dbReference type="Gene3D" id="2.40.110.10">
    <property type="entry name" value="Butyryl-CoA Dehydrogenase, subunit A, domain 2"/>
    <property type="match status" value="2"/>
</dbReference>